<feature type="region of interest" description="Disordered" evidence="1">
    <location>
        <begin position="66"/>
        <end position="85"/>
    </location>
</feature>
<feature type="compositionally biased region" description="Polar residues" evidence="1">
    <location>
        <begin position="778"/>
        <end position="802"/>
    </location>
</feature>
<dbReference type="AlphaFoldDB" id="A0A8J7WFZ1"/>
<feature type="compositionally biased region" description="Basic and acidic residues" evidence="1">
    <location>
        <begin position="94"/>
        <end position="125"/>
    </location>
</feature>
<sequence length="802" mass="88636">MSNSLLLNGPTGFNFKRPTIGRIGATDQLHPYVEAAIDAMTARLRTGFPAPEPRASERVEELEALAAEKDRDAREAQSESDRGARLIDEAYEEHAKAEDYAERKTAEHDEALRQVEDKTRDEEPKQTGATARSAKTAGAGAQTAAPDLKTLKAERDKARAAADRALETLETVKSQAAGYTEKAREANRLAKEAGRHAAEARRRLTRAKDAVAEILGLPIFSRDPQVRTLLSTPSSPGDVDLRQLIDRYGYTAEFYAVRRLLAKNASRLSFNLRNLLAEEEVVEYLFARVLLVEGIDESEGIFNAIVDEDRGGELMYRFASEYALTRLRNEKRLAIPEAVLGAMVARLHEEPVLLRRDPFDSTLNMLAAEFVYGDAELALILKAEQVLGINIPAKLQPALVDYIRRTNEDITVINDQNAPYFISIALSKLQKEDVALRPAAYGDTVGVEDYSVSYYEDRITAPEYERASVEAAAQMYLTMVWGDMLGVFPAVDRIAMQSAGDGQAPILLEVRSRELSDDLRMYVLDEEFRDLKTGRVSRRVAPAERQMFYRQLFGLGDAPVVEDQHVNPDFQRYWAVLMMETVKYIGKVEENGDNYSSISASKVYQAIEDLQYNLSAYCTGLPKIAAPTMYAELDFVIRRILDSDDVKQQLGRRGSQSFWKVIEQVRGMQDFTPLRNKGMYGHKILSTVARATPALVEDQSAFEDFIASVEAFILAEDQLAEAGGSMASLQFPGFFGFDSPGMGGFPGMNGGYPGMPAGGFPGMPAGLPGMPNGMFGSPSGSGMQDATRSSNGARSPTDDWNF</sequence>
<evidence type="ECO:0000256" key="1">
    <source>
        <dbReference type="SAM" id="MobiDB-lite"/>
    </source>
</evidence>
<protein>
    <submittedName>
        <fullName evidence="2">Uncharacterized protein</fullName>
    </submittedName>
</protein>
<evidence type="ECO:0000313" key="3">
    <source>
        <dbReference type="Proteomes" id="UP000681356"/>
    </source>
</evidence>
<gene>
    <name evidence="2" type="ORF">KB874_12925</name>
</gene>
<feature type="region of interest" description="Disordered" evidence="1">
    <location>
        <begin position="94"/>
        <end position="156"/>
    </location>
</feature>
<comment type="caution">
    <text evidence="2">The sequence shown here is derived from an EMBL/GenBank/DDBJ whole genome shotgun (WGS) entry which is preliminary data.</text>
</comment>
<accession>A0A8J7WFZ1</accession>
<reference evidence="2" key="1">
    <citation type="submission" date="2021-04" db="EMBL/GenBank/DDBJ databases">
        <authorList>
            <person name="Yoon J."/>
        </authorList>
    </citation>
    <scope>NUCLEOTIDE SEQUENCE</scope>
    <source>
        <strain evidence="2">KMU-90</strain>
    </source>
</reference>
<organism evidence="2 3">
    <name type="scientific">Thetidibacter halocola</name>
    <dbReference type="NCBI Taxonomy" id="2827239"/>
    <lineage>
        <taxon>Bacteria</taxon>
        <taxon>Pseudomonadati</taxon>
        <taxon>Pseudomonadota</taxon>
        <taxon>Alphaproteobacteria</taxon>
        <taxon>Rhodobacterales</taxon>
        <taxon>Roseobacteraceae</taxon>
        <taxon>Thetidibacter</taxon>
    </lineage>
</organism>
<feature type="compositionally biased region" description="Low complexity" evidence="1">
    <location>
        <begin position="134"/>
        <end position="145"/>
    </location>
</feature>
<name>A0A8J7WFZ1_9RHOB</name>
<keyword evidence="3" id="KW-1185">Reference proteome</keyword>
<dbReference type="EMBL" id="JAGTUU010000005">
    <property type="protein sequence ID" value="MBS0125001.1"/>
    <property type="molecule type" value="Genomic_DNA"/>
</dbReference>
<proteinExistence type="predicted"/>
<dbReference type="RefSeq" id="WP_212536974.1">
    <property type="nucleotide sequence ID" value="NZ_JAGTUU010000005.1"/>
</dbReference>
<dbReference type="Proteomes" id="UP000681356">
    <property type="component" value="Unassembled WGS sequence"/>
</dbReference>
<evidence type="ECO:0000313" key="2">
    <source>
        <dbReference type="EMBL" id="MBS0125001.1"/>
    </source>
</evidence>
<feature type="region of interest" description="Disordered" evidence="1">
    <location>
        <begin position="771"/>
        <end position="802"/>
    </location>
</feature>